<dbReference type="EMBL" id="JARGYC010000013">
    <property type="protein sequence ID" value="MDF0600437.1"/>
    <property type="molecule type" value="Genomic_DNA"/>
</dbReference>
<organism evidence="2 3">
    <name type="scientific">Psychromarinibacter sediminicola</name>
    <dbReference type="NCBI Taxonomy" id="3033385"/>
    <lineage>
        <taxon>Bacteria</taxon>
        <taxon>Pseudomonadati</taxon>
        <taxon>Pseudomonadota</taxon>
        <taxon>Alphaproteobacteria</taxon>
        <taxon>Rhodobacterales</taxon>
        <taxon>Paracoccaceae</taxon>
        <taxon>Psychromarinibacter</taxon>
    </lineage>
</organism>
<proteinExistence type="predicted"/>
<feature type="signal peptide" evidence="1">
    <location>
        <begin position="1"/>
        <end position="28"/>
    </location>
</feature>
<comment type="caution">
    <text evidence="2">The sequence shown here is derived from an EMBL/GenBank/DDBJ whole genome shotgun (WGS) entry which is preliminary data.</text>
</comment>
<evidence type="ECO:0000313" key="2">
    <source>
        <dbReference type="EMBL" id="MDF0600437.1"/>
    </source>
</evidence>
<reference evidence="2" key="1">
    <citation type="submission" date="2023-03" db="EMBL/GenBank/DDBJ databases">
        <title>Multiphase analysis and comparison of six strains from genera Psychromarinibacter, Lutimaribacter, and Maritimibacter, including a novel species: Psychromarinibacter sediminicola sp. nov.</title>
        <authorList>
            <person name="Wang Y.-H."/>
            <person name="Ye M.-Q."/>
            <person name="Du Z.-J."/>
        </authorList>
    </citation>
    <scope>NUCLEOTIDE SEQUENCE</scope>
    <source>
        <strain evidence="2">C21-152</strain>
    </source>
</reference>
<evidence type="ECO:0000313" key="3">
    <source>
        <dbReference type="Proteomes" id="UP001220964"/>
    </source>
</evidence>
<dbReference type="Proteomes" id="UP001220964">
    <property type="component" value="Unassembled WGS sequence"/>
</dbReference>
<feature type="chain" id="PRO_5042090066" evidence="1">
    <location>
        <begin position="29"/>
        <end position="262"/>
    </location>
</feature>
<accession>A0AAE3NTT4</accession>
<dbReference type="RefSeq" id="WP_275566581.1">
    <property type="nucleotide sequence ID" value="NZ_JARGYC010000013.1"/>
</dbReference>
<evidence type="ECO:0000256" key="1">
    <source>
        <dbReference type="SAM" id="SignalP"/>
    </source>
</evidence>
<gene>
    <name evidence="2" type="ORF">P1J78_06825</name>
</gene>
<dbReference type="AlphaFoldDB" id="A0AAE3NTT4"/>
<name>A0AAE3NTT4_9RHOB</name>
<keyword evidence="1" id="KW-0732">Signal</keyword>
<sequence length="262" mass="28208">MHLHHVFRARPLLTALFAALVAAPSAIAQSNSMQVTPPVPIEPFEGRWNTNHGELRLHQVRRDPASYIIGDYANRGIIVGLVSPDGQCAHGVFTNGAESGGFQFVLDQGGEFSGLWAWHGEPPAGEWTGTRVGDAPRQLSGFTRGGGTLQVIDQPRAIMSGLYDSRHGTLDLASRDLFLWGAYADKGIIAGQWDGNGFVGQFTNDGRVGWFDFDVLSKTGTVRGGQWGWHGEGKRGAWTPSDYTGQVTPILDAVDVGGHLSC</sequence>
<protein>
    <submittedName>
        <fullName evidence="2">Uncharacterized protein</fullName>
    </submittedName>
</protein>
<keyword evidence="3" id="KW-1185">Reference proteome</keyword>